<gene>
    <name evidence="2" type="ORF">BRAFLDRAFT_111267</name>
</gene>
<feature type="compositionally biased region" description="Basic and acidic residues" evidence="1">
    <location>
        <begin position="65"/>
        <end position="75"/>
    </location>
</feature>
<reference evidence="2" key="1">
    <citation type="journal article" date="2008" name="Nature">
        <title>The amphioxus genome and the evolution of the chordate karyotype.</title>
        <authorList>
            <consortium name="US DOE Joint Genome Institute (JGI-PGF)"/>
            <person name="Putnam N.H."/>
            <person name="Butts T."/>
            <person name="Ferrier D.E.K."/>
            <person name="Furlong R.F."/>
            <person name="Hellsten U."/>
            <person name="Kawashima T."/>
            <person name="Robinson-Rechavi M."/>
            <person name="Shoguchi E."/>
            <person name="Terry A."/>
            <person name="Yu J.-K."/>
            <person name="Benito-Gutierrez E.L."/>
            <person name="Dubchak I."/>
            <person name="Garcia-Fernandez J."/>
            <person name="Gibson-Brown J.J."/>
            <person name="Grigoriev I.V."/>
            <person name="Horton A.C."/>
            <person name="de Jong P.J."/>
            <person name="Jurka J."/>
            <person name="Kapitonov V.V."/>
            <person name="Kohara Y."/>
            <person name="Kuroki Y."/>
            <person name="Lindquist E."/>
            <person name="Lucas S."/>
            <person name="Osoegawa K."/>
            <person name="Pennacchio L.A."/>
            <person name="Salamov A.A."/>
            <person name="Satou Y."/>
            <person name="Sauka-Spengler T."/>
            <person name="Schmutz J."/>
            <person name="Shin-I T."/>
            <person name="Toyoda A."/>
            <person name="Bronner-Fraser M."/>
            <person name="Fujiyama A."/>
            <person name="Holland L.Z."/>
            <person name="Holland P.W.H."/>
            <person name="Satoh N."/>
            <person name="Rokhsar D.S."/>
        </authorList>
    </citation>
    <scope>NUCLEOTIDE SEQUENCE [LARGE SCALE GENOMIC DNA]</scope>
    <source>
        <strain evidence="2">S238N-H82</strain>
        <tissue evidence="2">Testes</tissue>
    </source>
</reference>
<evidence type="ECO:0000256" key="1">
    <source>
        <dbReference type="SAM" id="MobiDB-lite"/>
    </source>
</evidence>
<protein>
    <submittedName>
        <fullName evidence="2">Uncharacterized protein</fullName>
    </submittedName>
</protein>
<dbReference type="EMBL" id="GG666798">
    <property type="protein sequence ID" value="EEN41752.1"/>
    <property type="molecule type" value="Genomic_DNA"/>
</dbReference>
<evidence type="ECO:0000313" key="2">
    <source>
        <dbReference type="EMBL" id="EEN41752.1"/>
    </source>
</evidence>
<name>C4A0C5_BRAFL</name>
<proteinExistence type="predicted"/>
<feature type="region of interest" description="Disordered" evidence="1">
    <location>
        <begin position="42"/>
        <end position="75"/>
    </location>
</feature>
<accession>C4A0C5</accession>
<dbReference type="AlphaFoldDB" id="C4A0C5"/>
<organism>
    <name type="scientific">Branchiostoma floridae</name>
    <name type="common">Florida lancelet</name>
    <name type="synonym">Amphioxus</name>
    <dbReference type="NCBI Taxonomy" id="7739"/>
    <lineage>
        <taxon>Eukaryota</taxon>
        <taxon>Metazoa</taxon>
        <taxon>Chordata</taxon>
        <taxon>Cephalochordata</taxon>
        <taxon>Leptocardii</taxon>
        <taxon>Amphioxiformes</taxon>
        <taxon>Branchiostomatidae</taxon>
        <taxon>Branchiostoma</taxon>
    </lineage>
</organism>
<dbReference type="InParanoid" id="C4A0C5"/>
<sequence>MQVGEDVESIELISKLVTATIGLVTSTDSTIRLEKSLEEDIGIDGGELSRSENNESMEDSMEESSTLKDMEVDEHQVPRTYEVVEGARKKYIHHLIDNLGYRFGTQRRLPSVVHRTCTVPPEVQLL</sequence>